<dbReference type="AlphaFoldDB" id="A0A833RRJ9"/>
<evidence type="ECO:0000313" key="3">
    <source>
        <dbReference type="Proteomes" id="UP000655588"/>
    </source>
</evidence>
<dbReference type="EMBL" id="WNWW01000221">
    <property type="protein sequence ID" value="KAF3428319.1"/>
    <property type="molecule type" value="Genomic_DNA"/>
</dbReference>
<proteinExistence type="predicted"/>
<comment type="caution">
    <text evidence="2">The sequence shown here is derived from an EMBL/GenBank/DDBJ whole genome shotgun (WGS) entry which is preliminary data.</text>
</comment>
<accession>A0A833RRJ9</accession>
<gene>
    <name evidence="2" type="ORF">E2986_05343</name>
</gene>
<evidence type="ECO:0000256" key="1">
    <source>
        <dbReference type="SAM" id="Coils"/>
    </source>
</evidence>
<dbReference type="Proteomes" id="UP000655588">
    <property type="component" value="Unassembled WGS sequence"/>
</dbReference>
<sequence>MDKNIQEEQANLKDEQQFLVSSHSFDISLMFKERLTSIILYILRFIERENAAGNDVRQIYIRVIIFQISVEDTLDTVKRSIHKFITDVPQALANSGLDLDLEKLNIENDQKIQDPISDQTNKEEKEKISALNMKCDQLQSQLQLQINRNKKAEEEIEYLREQILNQSTYCATLGAVLGNLTWRASRFPEIVDVWLSGVNTSASGTQQHSFALITLLLL</sequence>
<organism evidence="2 3">
    <name type="scientific">Frieseomelitta varia</name>
    <dbReference type="NCBI Taxonomy" id="561572"/>
    <lineage>
        <taxon>Eukaryota</taxon>
        <taxon>Metazoa</taxon>
        <taxon>Ecdysozoa</taxon>
        <taxon>Arthropoda</taxon>
        <taxon>Hexapoda</taxon>
        <taxon>Insecta</taxon>
        <taxon>Pterygota</taxon>
        <taxon>Neoptera</taxon>
        <taxon>Endopterygota</taxon>
        <taxon>Hymenoptera</taxon>
        <taxon>Apocrita</taxon>
        <taxon>Aculeata</taxon>
        <taxon>Apoidea</taxon>
        <taxon>Anthophila</taxon>
        <taxon>Apidae</taxon>
        <taxon>Frieseomelitta</taxon>
    </lineage>
</organism>
<keyword evidence="3" id="KW-1185">Reference proteome</keyword>
<keyword evidence="1" id="KW-0175">Coiled coil</keyword>
<feature type="coiled-coil region" evidence="1">
    <location>
        <begin position="121"/>
        <end position="162"/>
    </location>
</feature>
<reference evidence="2" key="1">
    <citation type="submission" date="2019-11" db="EMBL/GenBank/DDBJ databases">
        <title>The nuclear and mitochondrial genomes of Frieseomelitta varia - a highly eusocial stingless bee (Meliponini) with a permanently sterile worker caste.</title>
        <authorList>
            <person name="Freitas F.C.P."/>
            <person name="Lourenco A.P."/>
            <person name="Nunes F.M.F."/>
            <person name="Paschoal A.R."/>
            <person name="Abreu F.C.P."/>
            <person name="Barbin F.O."/>
            <person name="Bataglia L."/>
            <person name="Cardoso-Junior C.A.M."/>
            <person name="Cervoni M.S."/>
            <person name="Silva S.R."/>
            <person name="Dalarmi F."/>
            <person name="Del Lama M.A."/>
            <person name="Depintor T.S."/>
            <person name="Ferreira K.M."/>
            <person name="Goria P.S."/>
            <person name="Jaskot M.C."/>
            <person name="Lago D.C."/>
            <person name="Luna-Lucena D."/>
            <person name="Moda L.M."/>
            <person name="Nascimento L."/>
            <person name="Pedrino M."/>
            <person name="Rabico F.O."/>
            <person name="Sanches F.C."/>
            <person name="Santos D.E."/>
            <person name="Santos C.G."/>
            <person name="Vieira J."/>
            <person name="Lopes T.F."/>
            <person name="Barchuk A.R."/>
            <person name="Hartfelder K."/>
            <person name="Simoes Z.L.P."/>
            <person name="Bitondi M.M.G."/>
            <person name="Pinheiro D.G."/>
        </authorList>
    </citation>
    <scope>NUCLEOTIDE SEQUENCE</scope>
    <source>
        <strain evidence="2">USP_RPSP 00005682</strain>
        <tissue evidence="2">Whole individual</tissue>
    </source>
</reference>
<name>A0A833RRJ9_9HYME</name>
<evidence type="ECO:0000313" key="2">
    <source>
        <dbReference type="EMBL" id="KAF3428319.1"/>
    </source>
</evidence>
<protein>
    <submittedName>
        <fullName evidence="2">Uncharacterized protein</fullName>
    </submittedName>
</protein>